<dbReference type="Proteomes" id="UP000681075">
    <property type="component" value="Unassembled WGS sequence"/>
</dbReference>
<evidence type="ECO:0000313" key="2">
    <source>
        <dbReference type="EMBL" id="GIL40944.1"/>
    </source>
</evidence>
<keyword evidence="3" id="KW-1185">Reference proteome</keyword>
<dbReference type="InterPro" id="IPR025669">
    <property type="entry name" value="AAA_dom"/>
</dbReference>
<gene>
    <name evidence="2" type="ORF">TMPK1_31810</name>
</gene>
<sequence length="329" mass="36285">MKTIGFFNNKGGVGKTSLVYHVAWMLSALQARVIVADLDPQANLTSMFLTEDRLEEIWSLEERPTVYGALSSLFRGVGEIRNFLPEMVNDRIGLIPGDLELSRVEDDLSTAWPDCGDGKERAFRVISSLARSISQAGQSFSADVALVDVGPNLGALNRAALLACSHVIVPVGADLFSLQGLRNMGPTLRTWRAQWGERKGRNPEPTIQLPDGQMTPAGYIVMRHSVLAGRAAKAYSKWIDRMPKQYWKYVLDEHGKEPISIDSDANCLALLKDYRSLMPLAQEARKPMFNLKPADGAFGGHQAAVQGCWTDFKELTLTIMQRCGVSIFG</sequence>
<feature type="domain" description="AAA" evidence="1">
    <location>
        <begin position="1"/>
        <end position="191"/>
    </location>
</feature>
<dbReference type="CDD" id="cd02042">
    <property type="entry name" value="ParAB_family"/>
    <property type="match status" value="1"/>
</dbReference>
<accession>A0A8S8XEB2</accession>
<dbReference type="PANTHER" id="PTHR13696">
    <property type="entry name" value="P-LOOP CONTAINING NUCLEOSIDE TRIPHOSPHATE HYDROLASE"/>
    <property type="match status" value="1"/>
</dbReference>
<dbReference type="EMBL" id="BOPV01000001">
    <property type="protein sequence ID" value="GIL40944.1"/>
    <property type="molecule type" value="Genomic_DNA"/>
</dbReference>
<dbReference type="RefSeq" id="WP_420244217.1">
    <property type="nucleotide sequence ID" value="NZ_BOPV01000001.1"/>
</dbReference>
<name>A0A8S8XEB2_9PROT</name>
<comment type="caution">
    <text evidence="2">The sequence shown here is derived from an EMBL/GenBank/DDBJ whole genome shotgun (WGS) entry which is preliminary data.</text>
</comment>
<dbReference type="Gene3D" id="3.40.50.300">
    <property type="entry name" value="P-loop containing nucleotide triphosphate hydrolases"/>
    <property type="match status" value="1"/>
</dbReference>
<dbReference type="InterPro" id="IPR027417">
    <property type="entry name" value="P-loop_NTPase"/>
</dbReference>
<evidence type="ECO:0000259" key="1">
    <source>
        <dbReference type="Pfam" id="PF13614"/>
    </source>
</evidence>
<organism evidence="2 3">
    <name type="scientific">Roseiterribacter gracilis</name>
    <dbReference type="NCBI Taxonomy" id="2812848"/>
    <lineage>
        <taxon>Bacteria</taxon>
        <taxon>Pseudomonadati</taxon>
        <taxon>Pseudomonadota</taxon>
        <taxon>Alphaproteobacteria</taxon>
        <taxon>Rhodospirillales</taxon>
        <taxon>Roseiterribacteraceae</taxon>
        <taxon>Roseiterribacter</taxon>
    </lineage>
</organism>
<proteinExistence type="predicted"/>
<evidence type="ECO:0000313" key="3">
    <source>
        <dbReference type="Proteomes" id="UP000681075"/>
    </source>
</evidence>
<dbReference type="PANTHER" id="PTHR13696:SF99">
    <property type="entry name" value="COBYRINIC ACID AC-DIAMIDE SYNTHASE"/>
    <property type="match status" value="1"/>
</dbReference>
<dbReference type="Pfam" id="PF13614">
    <property type="entry name" value="AAA_31"/>
    <property type="match status" value="1"/>
</dbReference>
<protein>
    <submittedName>
        <fullName evidence="2">Phage-related regulatory protein</fullName>
    </submittedName>
</protein>
<dbReference type="SUPFAM" id="SSF52540">
    <property type="entry name" value="P-loop containing nucleoside triphosphate hydrolases"/>
    <property type="match status" value="1"/>
</dbReference>
<dbReference type="AlphaFoldDB" id="A0A8S8XEB2"/>
<reference evidence="2" key="1">
    <citation type="submission" date="2021-02" db="EMBL/GenBank/DDBJ databases">
        <title>Genome sequence of Rhodospirillales sp. strain TMPK1 isolated from soil.</title>
        <authorList>
            <person name="Nakai R."/>
            <person name="Kusada H."/>
            <person name="Tamaki H."/>
        </authorList>
    </citation>
    <scope>NUCLEOTIDE SEQUENCE</scope>
    <source>
        <strain evidence="2">TMPK1</strain>
    </source>
</reference>
<dbReference type="InterPro" id="IPR050678">
    <property type="entry name" value="DNA_Partitioning_ATPase"/>
</dbReference>